<feature type="compositionally biased region" description="Basic and acidic residues" evidence="1">
    <location>
        <begin position="58"/>
        <end position="84"/>
    </location>
</feature>
<keyword evidence="2" id="KW-1133">Transmembrane helix</keyword>
<dbReference type="AlphaFoldDB" id="Q656Z6"/>
<protein>
    <submittedName>
        <fullName evidence="3">Uncharacterized protein P0022F12.13</fullName>
    </submittedName>
</protein>
<gene>
    <name evidence="3" type="primary">P0022F12.13</name>
</gene>
<accession>Q656Z6</accession>
<name>Q656Z6_ORYSJ</name>
<feature type="transmembrane region" description="Helical" evidence="2">
    <location>
        <begin position="15"/>
        <end position="33"/>
    </location>
</feature>
<organism evidence="3">
    <name type="scientific">Oryza sativa subsp. japonica</name>
    <name type="common">Rice</name>
    <dbReference type="NCBI Taxonomy" id="39947"/>
    <lineage>
        <taxon>Eukaryota</taxon>
        <taxon>Viridiplantae</taxon>
        <taxon>Streptophyta</taxon>
        <taxon>Embryophyta</taxon>
        <taxon>Tracheophyta</taxon>
        <taxon>Spermatophyta</taxon>
        <taxon>Magnoliopsida</taxon>
        <taxon>Liliopsida</taxon>
        <taxon>Poales</taxon>
        <taxon>Poaceae</taxon>
        <taxon>BOP clade</taxon>
        <taxon>Oryzoideae</taxon>
        <taxon>Oryzeae</taxon>
        <taxon>Oryzinae</taxon>
        <taxon>Oryza</taxon>
        <taxon>Oryza sativa</taxon>
    </lineage>
</organism>
<keyword evidence="2" id="KW-0812">Transmembrane</keyword>
<proteinExistence type="predicted"/>
<reference evidence="3" key="1">
    <citation type="journal article" date="2002" name="Nature">
        <title>The genome sequence and structure of rice chromosome 1.</title>
        <authorList>
            <person name="Sasaki T."/>
            <person name="Matsumoto T."/>
            <person name="Yamamoto K."/>
            <person name="Sakata K."/>
            <person name="Baba T."/>
            <person name="Katayose Y."/>
            <person name="Wu J."/>
            <person name="Niimura Y."/>
            <person name="Cheng Z."/>
            <person name="Nagamura Y."/>
            <person name="Antonio B.A."/>
            <person name="Kanamori H."/>
            <person name="Hosokawa S."/>
            <person name="Masukawa M."/>
            <person name="Arikawa K."/>
            <person name="Chiden Y."/>
            <person name="Hayashi M."/>
            <person name="Okamoto M."/>
            <person name="Ando T."/>
            <person name="Aoki H."/>
            <person name="Arita K."/>
            <person name="Hamada M."/>
            <person name="Harada C."/>
            <person name="Hijishita S."/>
            <person name="Honda M."/>
            <person name="Ichikawa Y."/>
            <person name="Idonuma A."/>
            <person name="Iijima M."/>
            <person name="Ikeda M."/>
            <person name="Ikeno M."/>
            <person name="Itoh S."/>
            <person name="Itoh T."/>
            <person name="Itoh Y."/>
            <person name="Itoh Y."/>
            <person name="Iwabuchi A."/>
            <person name="Kamiya K."/>
            <person name="Karasawa W."/>
            <person name="Katagiri S."/>
            <person name="Kikuta A."/>
            <person name="Kobayashi N."/>
            <person name="Kono I."/>
            <person name="Machita K."/>
            <person name="Maehara T."/>
            <person name="Mizuno H."/>
            <person name="Mizubayashi T."/>
            <person name="Mukai Y."/>
            <person name="Nagasaki H."/>
            <person name="Nakashima M."/>
            <person name="Nakama Y."/>
            <person name="Nakamichi Y."/>
            <person name="Nakamura M."/>
            <person name="Namiki N."/>
            <person name="Negishi M."/>
            <person name="Ohta I."/>
            <person name="Ono N."/>
            <person name="Saji S."/>
            <person name="Sakai K."/>
            <person name="Shibata M."/>
            <person name="Shimokawa T."/>
            <person name="Shomura A."/>
            <person name="Song J."/>
            <person name="Takazaki Y."/>
            <person name="Terasawa K."/>
            <person name="Tsuji K."/>
            <person name="Waki K."/>
            <person name="Yamagata H."/>
            <person name="Yamane H."/>
            <person name="Yoshiki S."/>
            <person name="Yoshihara R."/>
            <person name="Yukawa K."/>
            <person name="Zhong H."/>
            <person name="Iwama H."/>
            <person name="Endo T."/>
            <person name="Ito H."/>
            <person name="Hahn J.H."/>
            <person name="Kim H.I."/>
            <person name="Eun M.Y."/>
            <person name="Yano M."/>
            <person name="Jiang J."/>
            <person name="Gojobori T."/>
        </authorList>
    </citation>
    <scope>NUCLEOTIDE SEQUENCE [LARGE SCALE GENOMIC DNA]</scope>
</reference>
<dbReference type="Proteomes" id="UP000817658">
    <property type="component" value="Chromosome 1"/>
</dbReference>
<sequence>MERERVIFVLKCMPWAWPMTVLIGGLQVIWLIGDGRGLPLGVRPLEVPRGDSVDDERADGGDHGDYGDHAGKREALPRATDEAR</sequence>
<keyword evidence="2" id="KW-0472">Membrane</keyword>
<feature type="region of interest" description="Disordered" evidence="1">
    <location>
        <begin position="45"/>
        <end position="84"/>
    </location>
</feature>
<evidence type="ECO:0000256" key="2">
    <source>
        <dbReference type="SAM" id="Phobius"/>
    </source>
</evidence>
<evidence type="ECO:0000313" key="3">
    <source>
        <dbReference type="EMBL" id="BAD45113.1"/>
    </source>
</evidence>
<evidence type="ECO:0000256" key="1">
    <source>
        <dbReference type="SAM" id="MobiDB-lite"/>
    </source>
</evidence>
<dbReference type="EMBL" id="AP003310">
    <property type="protein sequence ID" value="BAD45113.1"/>
    <property type="molecule type" value="Genomic_DNA"/>
</dbReference>